<name>A0ABU7B0N8_9TELE</name>
<dbReference type="PANTHER" id="PTHR21355:SF0">
    <property type="entry name" value="G-PROTEIN COUPLED RECEPTOR-ASSOCIATED PROTEIN LMBRD2"/>
    <property type="match status" value="1"/>
</dbReference>
<dbReference type="InterPro" id="IPR051584">
    <property type="entry name" value="GPCR-associated_LMBR1"/>
</dbReference>
<accession>A0ABU7B0N8</accession>
<proteinExistence type="inferred from homology"/>
<dbReference type="EMBL" id="JAHUTI010037752">
    <property type="protein sequence ID" value="MED6243933.1"/>
    <property type="molecule type" value="Genomic_DNA"/>
</dbReference>
<feature type="transmembrane region" description="Helical" evidence="6">
    <location>
        <begin position="97"/>
        <end position="114"/>
    </location>
</feature>
<dbReference type="Pfam" id="PF04791">
    <property type="entry name" value="LMBR1"/>
    <property type="match status" value="1"/>
</dbReference>
<evidence type="ECO:0000256" key="5">
    <source>
        <dbReference type="ARBA" id="ARBA00023136"/>
    </source>
</evidence>
<evidence type="ECO:0000256" key="1">
    <source>
        <dbReference type="ARBA" id="ARBA00004141"/>
    </source>
</evidence>
<dbReference type="InterPro" id="IPR006876">
    <property type="entry name" value="LMBR1-like_membr_prot"/>
</dbReference>
<sequence>MACFITIFFLCTCVYSTVFRIRVFNYYYLASHHQTDAYSLQFSGMLFCRLTPPLCLNFLGLIHMDSAISHQQKLQTAYTSIMGSMRVLSFIANGFYIYYPMLIVILCIATYFSLGTRCLNLLGFQQFMDDSEMTSDLIDEGKELIRRERRKRQRMEDGENRRR</sequence>
<gene>
    <name evidence="7" type="primary">LMBRD2B</name>
    <name evidence="7" type="ORF">ATANTOWER_030571</name>
</gene>
<comment type="subcellular location">
    <subcellularLocation>
        <location evidence="1">Membrane</location>
        <topology evidence="1">Multi-pass membrane protein</topology>
    </subcellularLocation>
</comment>
<reference evidence="7 8" key="1">
    <citation type="submission" date="2021-07" db="EMBL/GenBank/DDBJ databases">
        <authorList>
            <person name="Palmer J.M."/>
        </authorList>
    </citation>
    <scope>NUCLEOTIDE SEQUENCE [LARGE SCALE GENOMIC DNA]</scope>
    <source>
        <strain evidence="7 8">AT_MEX2019</strain>
        <tissue evidence="7">Muscle</tissue>
    </source>
</reference>
<dbReference type="Proteomes" id="UP001345963">
    <property type="component" value="Unassembled WGS sequence"/>
</dbReference>
<dbReference type="PANTHER" id="PTHR21355">
    <property type="entry name" value="G-PROTEIN COUPLED RECEPTOR-ASSOCIATED PROTEIN LMBRD2"/>
    <property type="match status" value="1"/>
</dbReference>
<evidence type="ECO:0000256" key="3">
    <source>
        <dbReference type="ARBA" id="ARBA00022692"/>
    </source>
</evidence>
<comment type="similarity">
    <text evidence="2">Belongs to the LIMR family.</text>
</comment>
<evidence type="ECO:0000313" key="8">
    <source>
        <dbReference type="Proteomes" id="UP001345963"/>
    </source>
</evidence>
<keyword evidence="8" id="KW-1185">Reference proteome</keyword>
<evidence type="ECO:0000256" key="6">
    <source>
        <dbReference type="SAM" id="Phobius"/>
    </source>
</evidence>
<organism evidence="7 8">
    <name type="scientific">Ataeniobius toweri</name>
    <dbReference type="NCBI Taxonomy" id="208326"/>
    <lineage>
        <taxon>Eukaryota</taxon>
        <taxon>Metazoa</taxon>
        <taxon>Chordata</taxon>
        <taxon>Craniata</taxon>
        <taxon>Vertebrata</taxon>
        <taxon>Euteleostomi</taxon>
        <taxon>Actinopterygii</taxon>
        <taxon>Neopterygii</taxon>
        <taxon>Teleostei</taxon>
        <taxon>Neoteleostei</taxon>
        <taxon>Acanthomorphata</taxon>
        <taxon>Ovalentaria</taxon>
        <taxon>Atherinomorphae</taxon>
        <taxon>Cyprinodontiformes</taxon>
        <taxon>Goodeidae</taxon>
        <taxon>Ataeniobius</taxon>
    </lineage>
</organism>
<keyword evidence="5 6" id="KW-0472">Membrane</keyword>
<keyword evidence="3 6" id="KW-0812">Transmembrane</keyword>
<keyword evidence="4 6" id="KW-1133">Transmembrane helix</keyword>
<evidence type="ECO:0000256" key="4">
    <source>
        <dbReference type="ARBA" id="ARBA00022989"/>
    </source>
</evidence>
<protein>
    <submittedName>
        <fullName evidence="7">LMBR1 domain-containing protein 2-B</fullName>
    </submittedName>
</protein>
<evidence type="ECO:0000256" key="2">
    <source>
        <dbReference type="ARBA" id="ARBA00010487"/>
    </source>
</evidence>
<comment type="caution">
    <text evidence="7">The sequence shown here is derived from an EMBL/GenBank/DDBJ whole genome shotgun (WGS) entry which is preliminary data.</text>
</comment>
<evidence type="ECO:0000313" key="7">
    <source>
        <dbReference type="EMBL" id="MED6243933.1"/>
    </source>
</evidence>
<feature type="transmembrane region" description="Helical" evidence="6">
    <location>
        <begin position="40"/>
        <end position="62"/>
    </location>
</feature>